<evidence type="ECO:0000313" key="4">
    <source>
        <dbReference type="EMBL" id="GFO61757.1"/>
    </source>
</evidence>
<dbReference type="Gene3D" id="3.40.50.2300">
    <property type="match status" value="1"/>
</dbReference>
<dbReference type="InterPro" id="IPR001789">
    <property type="entry name" value="Sig_transdc_resp-reg_receiver"/>
</dbReference>
<feature type="modified residue" description="4-aspartylphosphate" evidence="1">
    <location>
        <position position="285"/>
    </location>
</feature>
<comment type="caution">
    <text evidence="4">The sequence shown here is derived from an EMBL/GenBank/DDBJ whole genome shotgun (WGS) entry which is preliminary data.</text>
</comment>
<organism evidence="4 5">
    <name type="scientific">Geomonas silvestris</name>
    <dbReference type="NCBI Taxonomy" id="2740184"/>
    <lineage>
        <taxon>Bacteria</taxon>
        <taxon>Pseudomonadati</taxon>
        <taxon>Thermodesulfobacteriota</taxon>
        <taxon>Desulfuromonadia</taxon>
        <taxon>Geobacterales</taxon>
        <taxon>Geobacteraceae</taxon>
        <taxon>Geomonas</taxon>
    </lineage>
</organism>
<feature type="region of interest" description="Disordered" evidence="2">
    <location>
        <begin position="202"/>
        <end position="232"/>
    </location>
</feature>
<dbReference type="RefSeq" id="WP_183356542.1">
    <property type="nucleotide sequence ID" value="NZ_BLXX01000019.1"/>
</dbReference>
<dbReference type="Gene3D" id="3.30.450.40">
    <property type="match status" value="1"/>
</dbReference>
<dbReference type="AlphaFoldDB" id="A0A6V8MPE4"/>
<protein>
    <recommendedName>
        <fullName evidence="3">Response regulatory domain-containing protein</fullName>
    </recommendedName>
</protein>
<evidence type="ECO:0000256" key="2">
    <source>
        <dbReference type="SAM" id="MobiDB-lite"/>
    </source>
</evidence>
<dbReference type="PROSITE" id="PS50110">
    <property type="entry name" value="RESPONSE_REGULATORY"/>
    <property type="match status" value="1"/>
</dbReference>
<evidence type="ECO:0000259" key="3">
    <source>
        <dbReference type="PROSITE" id="PS50110"/>
    </source>
</evidence>
<dbReference type="SMART" id="SM00448">
    <property type="entry name" value="REC"/>
    <property type="match status" value="1"/>
</dbReference>
<proteinExistence type="predicted"/>
<accession>A0A6V8MPE4</accession>
<feature type="domain" description="Response regulatory" evidence="3">
    <location>
        <begin position="232"/>
        <end position="355"/>
    </location>
</feature>
<reference evidence="5" key="1">
    <citation type="submission" date="2020-06" db="EMBL/GenBank/DDBJ databases">
        <title>Draft genomic sequence of Geomonas sp. Red330.</title>
        <authorList>
            <person name="Itoh H."/>
            <person name="Zhenxing X."/>
            <person name="Ushijima N."/>
            <person name="Masuda Y."/>
            <person name="Shiratori Y."/>
            <person name="Senoo K."/>
        </authorList>
    </citation>
    <scope>NUCLEOTIDE SEQUENCE [LARGE SCALE GENOMIC DNA]</scope>
    <source>
        <strain evidence="5">Red330</strain>
    </source>
</reference>
<dbReference type="SUPFAM" id="SSF55781">
    <property type="entry name" value="GAF domain-like"/>
    <property type="match status" value="1"/>
</dbReference>
<dbReference type="InterPro" id="IPR025497">
    <property type="entry name" value="PatA-like_N"/>
</dbReference>
<sequence length="574" mass="62497">MSLVGNLEDLGLGEILQIVSLSRRSGVLSLESRGREARIVFQNGQVVRASSTTFQQNLGEVLIQKGVIDLSILKRALSIQADEGYRQLLGTIMIERFGVSDDAIETVVREQIENVVYSLFAWAEGTFEFELQEIAPGDAAKLDPVQFMLNQGLNPQYLAMEGSRIIDEKRHRGELDDEPAASAEAEPSLDLAFDLLQDGAPSAAPAFEPSTPDPQPLQAPAPAPAAERPGRPLVLVDDDPPTLAALAALLEKNGYRVEAIERSEDALIRVDCMFRDGVHPTVVVDLVMPRMDGTGILGGLELLELLRNNFPDLPLLALSDFRNEDAQRKARSMGIPVLMKPLKGDLEDGVPAFAPTLLSGLSRVEADGGGITLNRVNIGDELRLEMGEEPALPAPQLQQSTGISQLRGMLEELNNPALGGEIILLVLRFAAEFMNRAVVLLVKKDVIEGLGQFGIEDRDGSADARIRSLRVPREETSLFSPVLETRFPLKGEPDASRWSQFFLGQLGDARPAEVFVGPIVSEGKVVALLYGDNLPDEKPIGDTDSLEIFLSQAGIAMEKALLQRRLQEQGREGR</sequence>
<dbReference type="Pfam" id="PF14332">
    <property type="entry name" value="DUF4388"/>
    <property type="match status" value="1"/>
</dbReference>
<dbReference type="CDD" id="cd00156">
    <property type="entry name" value="REC"/>
    <property type="match status" value="1"/>
</dbReference>
<keyword evidence="1" id="KW-0597">Phosphoprotein</keyword>
<dbReference type="PANTHER" id="PTHR36304">
    <property type="entry name" value="DOMAIN GTPASE-ACTIVATING PROTEIN, PUTATIVE-RELATED-RELATED"/>
    <property type="match status" value="1"/>
</dbReference>
<feature type="compositionally biased region" description="Pro residues" evidence="2">
    <location>
        <begin position="211"/>
        <end position="223"/>
    </location>
</feature>
<dbReference type="Pfam" id="PF00072">
    <property type="entry name" value="Response_reg"/>
    <property type="match status" value="1"/>
</dbReference>
<gene>
    <name evidence="4" type="ORF">GMST_40820</name>
</gene>
<evidence type="ECO:0000256" key="1">
    <source>
        <dbReference type="PROSITE-ProRule" id="PRU00169"/>
    </source>
</evidence>
<dbReference type="InterPro" id="IPR029016">
    <property type="entry name" value="GAF-like_dom_sf"/>
</dbReference>
<dbReference type="InterPro" id="IPR011006">
    <property type="entry name" value="CheY-like_superfamily"/>
</dbReference>
<dbReference type="SUPFAM" id="SSF52172">
    <property type="entry name" value="CheY-like"/>
    <property type="match status" value="1"/>
</dbReference>
<dbReference type="PANTHER" id="PTHR36304:SF4">
    <property type="entry name" value="DUF4388 DOMAIN-CONTAINING PROTEIN"/>
    <property type="match status" value="1"/>
</dbReference>
<evidence type="ECO:0000313" key="5">
    <source>
        <dbReference type="Proteomes" id="UP000556026"/>
    </source>
</evidence>
<keyword evidence="5" id="KW-1185">Reference proteome</keyword>
<dbReference type="GO" id="GO:0000160">
    <property type="term" value="P:phosphorelay signal transduction system"/>
    <property type="evidence" value="ECO:0007669"/>
    <property type="project" value="InterPro"/>
</dbReference>
<dbReference type="EMBL" id="BLXX01000019">
    <property type="protein sequence ID" value="GFO61757.1"/>
    <property type="molecule type" value="Genomic_DNA"/>
</dbReference>
<name>A0A6V8MPE4_9BACT</name>
<dbReference type="Proteomes" id="UP000556026">
    <property type="component" value="Unassembled WGS sequence"/>
</dbReference>